<reference evidence="3 4" key="1">
    <citation type="submission" date="2020-05" db="EMBL/GenBank/DDBJ databases">
        <title>Complete genome of Desulfobulbus oligotrophicus.</title>
        <authorList>
            <person name="Podar M."/>
        </authorList>
    </citation>
    <scope>NUCLEOTIDE SEQUENCE [LARGE SCALE GENOMIC DNA]</scope>
    <source>
        <strain evidence="3 4">Prop6</strain>
    </source>
</reference>
<dbReference type="SUPFAM" id="SSF52402">
    <property type="entry name" value="Adenine nucleotide alpha hydrolases-like"/>
    <property type="match status" value="1"/>
</dbReference>
<sequence>MVPAPIIQTILYATDLGKNARAVFRLAVSMARHYDARLLILNVVEPLGTTGSTIIANYLSGETAEKINRDAAHDILHHMKERLARYSKEEMDAFGLDWAPPTDILVATGIPSEVILQIAKRYEADMIVVGTSSRSFLGSAMMGSTARRVSRHSTIPVLVVPITEE</sequence>
<dbReference type="AlphaFoldDB" id="A0A7T5VBY0"/>
<name>A0A7T5VBY0_9BACT</name>
<dbReference type="PANTHER" id="PTHR46268:SF6">
    <property type="entry name" value="UNIVERSAL STRESS PROTEIN UP12"/>
    <property type="match status" value="1"/>
</dbReference>
<dbReference type="CDD" id="cd00293">
    <property type="entry name" value="USP-like"/>
    <property type="match status" value="1"/>
</dbReference>
<keyword evidence="4" id="KW-1185">Reference proteome</keyword>
<protein>
    <submittedName>
        <fullName evidence="3">Universal stress protein</fullName>
    </submittedName>
</protein>
<accession>A0A7T5VBY0</accession>
<dbReference type="Proteomes" id="UP000596092">
    <property type="component" value="Chromosome"/>
</dbReference>
<dbReference type="RefSeq" id="WP_199263797.1">
    <property type="nucleotide sequence ID" value="NZ_CP054140.1"/>
</dbReference>
<evidence type="ECO:0000313" key="3">
    <source>
        <dbReference type="EMBL" id="QQG64981.1"/>
    </source>
</evidence>
<dbReference type="PANTHER" id="PTHR46268">
    <property type="entry name" value="STRESS RESPONSE PROTEIN NHAX"/>
    <property type="match status" value="1"/>
</dbReference>
<proteinExistence type="inferred from homology"/>
<dbReference type="Gene3D" id="3.40.50.620">
    <property type="entry name" value="HUPs"/>
    <property type="match status" value="1"/>
</dbReference>
<organism evidence="3 4">
    <name type="scientific">Desulfobulbus oligotrophicus</name>
    <dbReference type="NCBI Taxonomy" id="1909699"/>
    <lineage>
        <taxon>Bacteria</taxon>
        <taxon>Pseudomonadati</taxon>
        <taxon>Thermodesulfobacteriota</taxon>
        <taxon>Desulfobulbia</taxon>
        <taxon>Desulfobulbales</taxon>
        <taxon>Desulfobulbaceae</taxon>
        <taxon>Desulfobulbus</taxon>
    </lineage>
</organism>
<evidence type="ECO:0000259" key="2">
    <source>
        <dbReference type="Pfam" id="PF00582"/>
    </source>
</evidence>
<gene>
    <name evidence="3" type="ORF">HP555_03425</name>
</gene>
<dbReference type="EMBL" id="CP054140">
    <property type="protein sequence ID" value="QQG64981.1"/>
    <property type="molecule type" value="Genomic_DNA"/>
</dbReference>
<comment type="similarity">
    <text evidence="1">Belongs to the universal stress protein A family.</text>
</comment>
<dbReference type="InterPro" id="IPR014729">
    <property type="entry name" value="Rossmann-like_a/b/a_fold"/>
</dbReference>
<feature type="domain" description="UspA" evidence="2">
    <location>
        <begin position="8"/>
        <end position="161"/>
    </location>
</feature>
<dbReference type="PRINTS" id="PR01438">
    <property type="entry name" value="UNVRSLSTRESS"/>
</dbReference>
<dbReference type="KEGG" id="dog:HP555_03425"/>
<dbReference type="InterPro" id="IPR006016">
    <property type="entry name" value="UspA"/>
</dbReference>
<dbReference type="Pfam" id="PF00582">
    <property type="entry name" value="Usp"/>
    <property type="match status" value="1"/>
</dbReference>
<evidence type="ECO:0000256" key="1">
    <source>
        <dbReference type="ARBA" id="ARBA00008791"/>
    </source>
</evidence>
<evidence type="ECO:0000313" key="4">
    <source>
        <dbReference type="Proteomes" id="UP000596092"/>
    </source>
</evidence>
<dbReference type="InterPro" id="IPR006015">
    <property type="entry name" value="Universal_stress_UspA"/>
</dbReference>